<evidence type="ECO:0000313" key="2">
    <source>
        <dbReference type="EMBL" id="KAK2590094.1"/>
    </source>
</evidence>
<gene>
    <name evidence="2" type="ORF">QQS21_012224</name>
</gene>
<feature type="region of interest" description="Disordered" evidence="1">
    <location>
        <begin position="1"/>
        <end position="38"/>
    </location>
</feature>
<evidence type="ECO:0000256" key="1">
    <source>
        <dbReference type="SAM" id="MobiDB-lite"/>
    </source>
</evidence>
<accession>A0AAJ0CBL2</accession>
<reference evidence="2" key="1">
    <citation type="submission" date="2023-06" db="EMBL/GenBank/DDBJ databases">
        <title>Conoideocrella luteorostrata (Hypocreales: Clavicipitaceae), a potential biocontrol fungus for elongate hemlock scale in United States Christmas tree production areas.</title>
        <authorList>
            <person name="Barrett H."/>
            <person name="Lovett B."/>
            <person name="Macias A.M."/>
            <person name="Stajich J.E."/>
            <person name="Kasson M.T."/>
        </authorList>
    </citation>
    <scope>NUCLEOTIDE SEQUENCE</scope>
    <source>
        <strain evidence="2">ARSEF 14590</strain>
    </source>
</reference>
<dbReference type="AlphaFoldDB" id="A0AAJ0CBL2"/>
<comment type="caution">
    <text evidence="2">The sequence shown here is derived from an EMBL/GenBank/DDBJ whole genome shotgun (WGS) entry which is preliminary data.</text>
</comment>
<protein>
    <submittedName>
        <fullName evidence="2">Uncharacterized protein</fullName>
    </submittedName>
</protein>
<feature type="region of interest" description="Disordered" evidence="1">
    <location>
        <begin position="170"/>
        <end position="189"/>
    </location>
</feature>
<proteinExistence type="predicted"/>
<organism evidence="2 3">
    <name type="scientific">Conoideocrella luteorostrata</name>
    <dbReference type="NCBI Taxonomy" id="1105319"/>
    <lineage>
        <taxon>Eukaryota</taxon>
        <taxon>Fungi</taxon>
        <taxon>Dikarya</taxon>
        <taxon>Ascomycota</taxon>
        <taxon>Pezizomycotina</taxon>
        <taxon>Sordariomycetes</taxon>
        <taxon>Hypocreomycetidae</taxon>
        <taxon>Hypocreales</taxon>
        <taxon>Clavicipitaceae</taxon>
        <taxon>Conoideocrella</taxon>
    </lineage>
</organism>
<feature type="compositionally biased region" description="Basic and acidic residues" evidence="1">
    <location>
        <begin position="16"/>
        <end position="37"/>
    </location>
</feature>
<evidence type="ECO:0000313" key="3">
    <source>
        <dbReference type="Proteomes" id="UP001251528"/>
    </source>
</evidence>
<feature type="region of interest" description="Disordered" evidence="1">
    <location>
        <begin position="92"/>
        <end position="116"/>
    </location>
</feature>
<dbReference type="EMBL" id="JASWJB010000488">
    <property type="protein sequence ID" value="KAK2590094.1"/>
    <property type="molecule type" value="Genomic_DNA"/>
</dbReference>
<name>A0AAJ0CBL2_9HYPO</name>
<keyword evidence="3" id="KW-1185">Reference proteome</keyword>
<sequence length="189" mass="21149">MNWTTDARSRAKKNGKKGDHARQKEYFAKSRMRRGEQETSTIGTHFGVAGRTIDPIASSARFPQTDVISTEYGGHDRQVLDKLIGNNYVARSPVSPRASMQRQHTTDDRADNTSMTAKKRRLLDQLDWTGISLQKPLTIEYPKPTKKLRESHGSHNLHKGLIHGANKAVVGTSSQPDKIKVQVGSQSFR</sequence>
<dbReference type="Proteomes" id="UP001251528">
    <property type="component" value="Unassembled WGS sequence"/>
</dbReference>